<evidence type="ECO:0000259" key="3">
    <source>
        <dbReference type="Pfam" id="PF13298"/>
    </source>
</evidence>
<dbReference type="EMBL" id="AAOT01000015">
    <property type="protein sequence ID" value="EAR51244.1"/>
    <property type="molecule type" value="Genomic_DNA"/>
</dbReference>
<feature type="domain" description="DNA ligase D 3'-phosphoesterase" evidence="3">
    <location>
        <begin position="35"/>
        <end position="140"/>
    </location>
</feature>
<dbReference type="GO" id="GO:0005524">
    <property type="term" value="F:ATP binding"/>
    <property type="evidence" value="ECO:0007669"/>
    <property type="project" value="InterPro"/>
</dbReference>
<dbReference type="NCBIfam" id="TIGR02777">
    <property type="entry name" value="LigD_PE_dom"/>
    <property type="match status" value="1"/>
</dbReference>
<dbReference type="GO" id="GO:0003910">
    <property type="term" value="F:DNA ligase (ATP) activity"/>
    <property type="evidence" value="ECO:0007669"/>
    <property type="project" value="InterPro"/>
</dbReference>
<name>Q2CEW6_OCEGH</name>
<evidence type="ECO:0000313" key="4">
    <source>
        <dbReference type="EMBL" id="EAR51244.1"/>
    </source>
</evidence>
<sequence length="379" mass="41030">MPKPSLTSYRAKRDFARTPEPQGVAEGGGNRFVVHKHHATADHYDLRLELGGVLKSWAVPKGPSLDPAEKRFAVATEDHPVDYLDFEGVIPEGEYGGGPMIVWDTGTWVPMGEPEADLAKGAFKFRLSGEKLAGGWMLARLKKKGARDKEGWLLFKEHDIAASTEGDILEDRPESVKTGRRIEELVAPPPAPPPAPAPAKAPRPGRVRGAVRGAAQVPKPQLASPAAAPPEGPDWLHEIKIDGYRTLAHLEAGRVRLITRGGLDWTHRYGTLPDAFAALPCKGAVLDGEIAVLDAQGVSRFALLQEALSEGPGERLVFFAFDLLHLNGWDLTAARLADRKTQLARLLAGGRGRRCSTATTSRATRRPSTSGCRRWGSRG</sequence>
<dbReference type="PANTHER" id="PTHR39465">
    <property type="entry name" value="DNA LIGASE D, 3'-PHOSPHOESTERASE DOMAIN"/>
    <property type="match status" value="1"/>
</dbReference>
<proteinExistence type="predicted"/>
<feature type="region of interest" description="Disordered" evidence="1">
    <location>
        <begin position="357"/>
        <end position="379"/>
    </location>
</feature>
<gene>
    <name evidence="4" type="ORF">OG2516_14556</name>
</gene>
<organism evidence="4 5">
    <name type="scientific">Oceanicola granulosus (strain ATCC BAA-861 / DSM 15982 / KCTC 12143 / HTCC2516)</name>
    <dbReference type="NCBI Taxonomy" id="314256"/>
    <lineage>
        <taxon>Bacteria</taxon>
        <taxon>Pseudomonadati</taxon>
        <taxon>Pseudomonadota</taxon>
        <taxon>Alphaproteobacteria</taxon>
        <taxon>Rhodobacterales</taxon>
        <taxon>Roseobacteraceae</taxon>
        <taxon>Oceanicola</taxon>
    </lineage>
</organism>
<evidence type="ECO:0008006" key="6">
    <source>
        <dbReference type="Google" id="ProtNLM"/>
    </source>
</evidence>
<keyword evidence="5" id="KW-1185">Reference proteome</keyword>
<evidence type="ECO:0000313" key="5">
    <source>
        <dbReference type="Proteomes" id="UP000003635"/>
    </source>
</evidence>
<evidence type="ECO:0000256" key="1">
    <source>
        <dbReference type="SAM" id="MobiDB-lite"/>
    </source>
</evidence>
<dbReference type="Pfam" id="PF01068">
    <property type="entry name" value="DNA_ligase_A_M"/>
    <property type="match status" value="1"/>
</dbReference>
<feature type="domain" description="ATP-dependent DNA ligase family profile" evidence="2">
    <location>
        <begin position="232"/>
        <end position="348"/>
    </location>
</feature>
<dbReference type="InterPro" id="IPR014144">
    <property type="entry name" value="LigD_PE_domain"/>
</dbReference>
<dbReference type="RefSeq" id="WP_007256427.1">
    <property type="nucleotide sequence ID" value="NZ_CH724108.1"/>
</dbReference>
<accession>Q2CEW6</accession>
<dbReference type="SUPFAM" id="SSF56091">
    <property type="entry name" value="DNA ligase/mRNA capping enzyme, catalytic domain"/>
    <property type="match status" value="1"/>
</dbReference>
<feature type="compositionally biased region" description="Low complexity" evidence="1">
    <location>
        <begin position="202"/>
        <end position="218"/>
    </location>
</feature>
<reference evidence="4 5" key="1">
    <citation type="journal article" date="2010" name="J. Bacteriol.">
        <title>Genome sequences of Oceanicola granulosus HTCC2516(T) and Oceanicola batsensis HTCC2597(TDelta).</title>
        <authorList>
            <person name="Thrash J.C."/>
            <person name="Cho J.C."/>
            <person name="Vergin K.L."/>
            <person name="Giovannoni S.J."/>
        </authorList>
    </citation>
    <scope>NUCLEOTIDE SEQUENCE [LARGE SCALE GENOMIC DNA]</scope>
    <source>
        <strain evidence="5">ATCC BAA-861 / DSM 15982 / KCTC 12143 / HTCC2516</strain>
    </source>
</reference>
<feature type="compositionally biased region" description="Pro residues" evidence="1">
    <location>
        <begin position="187"/>
        <end position="201"/>
    </location>
</feature>
<dbReference type="InterPro" id="IPR012310">
    <property type="entry name" value="DNA_ligase_ATP-dep_cent"/>
</dbReference>
<dbReference type="GO" id="GO:0006310">
    <property type="term" value="P:DNA recombination"/>
    <property type="evidence" value="ECO:0007669"/>
    <property type="project" value="InterPro"/>
</dbReference>
<dbReference type="eggNOG" id="COG1793">
    <property type="taxonomic scope" value="Bacteria"/>
</dbReference>
<dbReference type="CDD" id="cd07906">
    <property type="entry name" value="Adenylation_DNA_ligase_LigD_LigC"/>
    <property type="match status" value="1"/>
</dbReference>
<dbReference type="Gene3D" id="3.30.470.30">
    <property type="entry name" value="DNA ligase/mRNA capping enzyme"/>
    <property type="match status" value="1"/>
</dbReference>
<feature type="region of interest" description="Disordered" evidence="1">
    <location>
        <begin position="1"/>
        <end position="29"/>
    </location>
</feature>
<dbReference type="Pfam" id="PF13298">
    <property type="entry name" value="LigD_N"/>
    <property type="match status" value="1"/>
</dbReference>
<dbReference type="HOGENOM" id="CLU_008325_2_0_5"/>
<protein>
    <recommendedName>
        <fullName evidence="6">ATP-dependent DNA ligase</fullName>
    </recommendedName>
</protein>
<comment type="caution">
    <text evidence="4">The sequence shown here is derived from an EMBL/GenBank/DDBJ whole genome shotgun (WGS) entry which is preliminary data.</text>
</comment>
<feature type="compositionally biased region" description="Low complexity" evidence="1">
    <location>
        <begin position="357"/>
        <end position="371"/>
    </location>
</feature>
<dbReference type="GO" id="GO:0006281">
    <property type="term" value="P:DNA repair"/>
    <property type="evidence" value="ECO:0007669"/>
    <property type="project" value="InterPro"/>
</dbReference>
<dbReference type="AlphaFoldDB" id="Q2CEW6"/>
<dbReference type="PANTHER" id="PTHR39465:SF1">
    <property type="entry name" value="DNA LIGASE D 3'-PHOSPHOESTERASE DOMAIN-CONTAINING PROTEIN"/>
    <property type="match status" value="1"/>
</dbReference>
<dbReference type="Proteomes" id="UP000003635">
    <property type="component" value="Unassembled WGS sequence"/>
</dbReference>
<evidence type="ECO:0000259" key="2">
    <source>
        <dbReference type="Pfam" id="PF01068"/>
    </source>
</evidence>
<feature type="region of interest" description="Disordered" evidence="1">
    <location>
        <begin position="185"/>
        <end position="231"/>
    </location>
</feature>
<dbReference type="STRING" id="314256.OG2516_14556"/>